<dbReference type="InterPro" id="IPR000073">
    <property type="entry name" value="AB_hydrolase_1"/>
</dbReference>
<evidence type="ECO:0000256" key="1">
    <source>
        <dbReference type="ARBA" id="ARBA00022801"/>
    </source>
</evidence>
<accession>A0ABY7MER4</accession>
<dbReference type="RefSeq" id="WP_270160841.1">
    <property type="nucleotide sequence ID" value="NZ_CP089391.1"/>
</dbReference>
<dbReference type="Gene3D" id="3.40.50.1820">
    <property type="entry name" value="alpha/beta hydrolase"/>
    <property type="match status" value="1"/>
</dbReference>
<dbReference type="Pfam" id="PF00561">
    <property type="entry name" value="Abhydrolase_1"/>
    <property type="match status" value="1"/>
</dbReference>
<dbReference type="GO" id="GO:0016787">
    <property type="term" value="F:hydrolase activity"/>
    <property type="evidence" value="ECO:0007669"/>
    <property type="project" value="UniProtKB-KW"/>
</dbReference>
<dbReference type="InterPro" id="IPR029058">
    <property type="entry name" value="AB_hydrolase_fold"/>
</dbReference>
<evidence type="ECO:0000259" key="2">
    <source>
        <dbReference type="Pfam" id="PF00561"/>
    </source>
</evidence>
<dbReference type="Proteomes" id="UP001179614">
    <property type="component" value="Chromosome"/>
</dbReference>
<protein>
    <submittedName>
        <fullName evidence="3">Alpha/beta hydrolase</fullName>
    </submittedName>
</protein>
<keyword evidence="4" id="KW-1185">Reference proteome</keyword>
<name>A0ABY7MER4_9BRAD</name>
<dbReference type="SUPFAM" id="SSF53474">
    <property type="entry name" value="alpha/beta-Hydrolases"/>
    <property type="match status" value="1"/>
</dbReference>
<dbReference type="PANTHER" id="PTHR43798:SF31">
    <property type="entry name" value="AB HYDROLASE SUPERFAMILY PROTEIN YCLE"/>
    <property type="match status" value="1"/>
</dbReference>
<gene>
    <name evidence="3" type="ORF">I3J27_23875</name>
</gene>
<dbReference type="PANTHER" id="PTHR43798">
    <property type="entry name" value="MONOACYLGLYCEROL LIPASE"/>
    <property type="match status" value="1"/>
</dbReference>
<sequence length="271" mass="29442">MTSWIRGTCTANDIDIHYLRTGGNKPALIALHGLTGSGVCWTPLARALEDRYDVIMPDARGHGASSAPARGYLYQDLANDVTGLIQALGLASPVLLGHSMGGMTAAAVASEAGTAIRGVILADPTFLSLERQREVYASDVAEQHRRIFGRDRDEVLAEARQRHRHRSLELIELIIDARLGTEMRAFEVLTPPNPDYRELVSAISVPNLLVIGDSGVVAVETAHQLQALNPRLRYEVIANAGHGLPYDRPDEFAAVVRSFLETVDAPHIQLS</sequence>
<keyword evidence="1 3" id="KW-0378">Hydrolase</keyword>
<evidence type="ECO:0000313" key="3">
    <source>
        <dbReference type="EMBL" id="WBL76061.1"/>
    </source>
</evidence>
<feature type="domain" description="AB hydrolase-1" evidence="2">
    <location>
        <begin position="26"/>
        <end position="248"/>
    </location>
</feature>
<reference evidence="3" key="1">
    <citation type="submission" date="2021-12" db="EMBL/GenBank/DDBJ databases">
        <title>Bradyrhizobium xenonodulans sp. nov.</title>
        <authorList>
            <person name="Claassens R."/>
            <person name="Venter S.N."/>
            <person name="Beukes C.W."/>
            <person name="Stepkowski T."/>
            <person name="Steenkamp E.T."/>
        </authorList>
    </citation>
    <scope>NUCLEOTIDE SEQUENCE</scope>
    <source>
        <strain evidence="3">14AB</strain>
    </source>
</reference>
<evidence type="ECO:0000313" key="4">
    <source>
        <dbReference type="Proteomes" id="UP001179614"/>
    </source>
</evidence>
<dbReference type="EMBL" id="CP089391">
    <property type="protein sequence ID" value="WBL76061.1"/>
    <property type="molecule type" value="Genomic_DNA"/>
</dbReference>
<organism evidence="3 4">
    <name type="scientific">Bradyrhizobium xenonodulans</name>
    <dbReference type="NCBI Taxonomy" id="2736875"/>
    <lineage>
        <taxon>Bacteria</taxon>
        <taxon>Pseudomonadati</taxon>
        <taxon>Pseudomonadota</taxon>
        <taxon>Alphaproteobacteria</taxon>
        <taxon>Hyphomicrobiales</taxon>
        <taxon>Nitrobacteraceae</taxon>
        <taxon>Bradyrhizobium</taxon>
    </lineage>
</organism>
<dbReference type="InterPro" id="IPR050266">
    <property type="entry name" value="AB_hydrolase_sf"/>
</dbReference>
<proteinExistence type="predicted"/>